<keyword evidence="3" id="KW-1185">Reference proteome</keyword>
<dbReference type="Proteomes" id="UP000708208">
    <property type="component" value="Unassembled WGS sequence"/>
</dbReference>
<evidence type="ECO:0000313" key="3">
    <source>
        <dbReference type="Proteomes" id="UP000708208"/>
    </source>
</evidence>
<dbReference type="EMBL" id="CAJVCH010025095">
    <property type="protein sequence ID" value="CAG7697918.1"/>
    <property type="molecule type" value="Genomic_DNA"/>
</dbReference>
<evidence type="ECO:0000313" key="2">
    <source>
        <dbReference type="EMBL" id="CAG7697918.1"/>
    </source>
</evidence>
<feature type="compositionally biased region" description="Basic residues" evidence="1">
    <location>
        <begin position="89"/>
        <end position="99"/>
    </location>
</feature>
<sequence>MLKKTAPDGTTVLVRGNFQFLNIQDVRVRLNRDEVSNLLEMQKKGGTIVPTTRVLRSKVIPPEGFFCETIPDSEDDSSSPEILQEVRVKKSPIKKKRTLKSRDDNSPIPEQQQKSLRTPSPDIITEIPRTPIRKVKFRDDNKSDEKCEVKQMTGLDQKKRRNLTATESKPKRKYCKVKEKPSILKGKDKFKRKSTLRSIKGKLIHKKGVDNKLGEPKIPELIDNPKVPGKPEEDLQQEVKCSEIEVNSISTCPTAKAPINEASTREPVSKKEKNSPNSNILTASLKNQVIPVQRKKLVYHPKIKISSKHRSATKSEMRQLFPAPLALLKHFKIPRILKSKPTENHASRPSGVQSSDRTVKAQLRQLFHPPDKPQHIPCLSLLSVLKEKNNVSFQSASAVSVVEDHSMGGILQDAENQGISIVGELSLENTLVNPDGMTDEEANSSSSEPIDWGEVLLLHPEDRDLYRLF</sequence>
<accession>A0A8J2JI06</accession>
<comment type="caution">
    <text evidence="2">The sequence shown here is derived from an EMBL/GenBank/DDBJ whole genome shotgun (WGS) entry which is preliminary data.</text>
</comment>
<proteinExistence type="predicted"/>
<feature type="compositionally biased region" description="Polar residues" evidence="1">
    <location>
        <begin position="108"/>
        <end position="118"/>
    </location>
</feature>
<feature type="region of interest" description="Disordered" evidence="1">
    <location>
        <begin position="88"/>
        <end position="131"/>
    </location>
</feature>
<gene>
    <name evidence="2" type="ORF">AFUS01_LOCUS4059</name>
</gene>
<protein>
    <submittedName>
        <fullName evidence="2">Uncharacterized protein</fullName>
    </submittedName>
</protein>
<dbReference type="AlphaFoldDB" id="A0A8J2JI06"/>
<name>A0A8J2JI06_9HEXA</name>
<evidence type="ECO:0000256" key="1">
    <source>
        <dbReference type="SAM" id="MobiDB-lite"/>
    </source>
</evidence>
<organism evidence="2 3">
    <name type="scientific">Allacma fusca</name>
    <dbReference type="NCBI Taxonomy" id="39272"/>
    <lineage>
        <taxon>Eukaryota</taxon>
        <taxon>Metazoa</taxon>
        <taxon>Ecdysozoa</taxon>
        <taxon>Arthropoda</taxon>
        <taxon>Hexapoda</taxon>
        <taxon>Collembola</taxon>
        <taxon>Symphypleona</taxon>
        <taxon>Sminthuridae</taxon>
        <taxon>Allacma</taxon>
    </lineage>
</organism>
<reference evidence="2" key="1">
    <citation type="submission" date="2021-06" db="EMBL/GenBank/DDBJ databases">
        <authorList>
            <person name="Hodson N. C."/>
            <person name="Mongue J. A."/>
            <person name="Jaron S. K."/>
        </authorList>
    </citation>
    <scope>NUCLEOTIDE SEQUENCE</scope>
</reference>
<feature type="region of interest" description="Disordered" evidence="1">
    <location>
        <begin position="153"/>
        <end position="172"/>
    </location>
</feature>
<feature type="region of interest" description="Disordered" evidence="1">
    <location>
        <begin position="338"/>
        <end position="357"/>
    </location>
</feature>